<dbReference type="RefSeq" id="XP_044651085.1">
    <property type="nucleotide sequence ID" value="XM_044795150.1"/>
</dbReference>
<accession>A0A9P3CD65</accession>
<gene>
    <name evidence="2" type="ORF">CKM354_000006800</name>
</gene>
<evidence type="ECO:0000313" key="3">
    <source>
        <dbReference type="Proteomes" id="UP000825890"/>
    </source>
</evidence>
<keyword evidence="1" id="KW-0732">Signal</keyword>
<comment type="caution">
    <text evidence="2">The sequence shown here is derived from an EMBL/GenBank/DDBJ whole genome shotgun (WGS) entry which is preliminary data.</text>
</comment>
<dbReference type="OrthoDB" id="10507935at2759"/>
<dbReference type="GeneID" id="68285643"/>
<sequence length="390" mass="41457">MWSVTLIVLCFIAYVAASHESDVELLKRSYGQQCRNSKCSKAIASDRNGKKACSSYLLATVTLCSSTYTAAAQCTVIAGPTTKTTTITVTVSKVTTVTNTVTSEETPSPVTVTQSAVVTVTQEALEKRHVRPSKCPTTSRTSKTPERFCKSCPNASDFAAACSCLGVRPSTTTLKPKTITVTTGSCATITPKTVVTDLTTLTETSTTQVTETITNTLATETKTVTETSTSTVLPPEPTTQTCFKPVVPSENGAIAFGDGDALIFDSADLIYGFETANPSVPGIIRNRNYETVYIYAVAPRADTGGGNLDGLRLTPDRALAANFKCSFVNGRLACTSTRDGIKTQLLRCNFRAADPSDNTEVFIGEPGTNGNCRAIEVEAVIQPADYCDPY</sequence>
<keyword evidence="3" id="KW-1185">Reference proteome</keyword>
<feature type="chain" id="PRO_5040211688" evidence="1">
    <location>
        <begin position="18"/>
        <end position="390"/>
    </location>
</feature>
<proteinExistence type="predicted"/>
<name>A0A9P3CD65_9PEZI</name>
<reference evidence="2 3" key="1">
    <citation type="submission" date="2021-01" db="EMBL/GenBank/DDBJ databases">
        <title>Cercospora kikuchii MAFF 305040 whole genome shotgun sequence.</title>
        <authorList>
            <person name="Kashiwa T."/>
            <person name="Suzuki T."/>
        </authorList>
    </citation>
    <scope>NUCLEOTIDE SEQUENCE [LARGE SCALE GENOMIC DNA]</scope>
    <source>
        <strain evidence="2 3">MAFF 305040</strain>
    </source>
</reference>
<dbReference type="AlphaFoldDB" id="A0A9P3CD65"/>
<evidence type="ECO:0000313" key="2">
    <source>
        <dbReference type="EMBL" id="GIZ36598.1"/>
    </source>
</evidence>
<evidence type="ECO:0000256" key="1">
    <source>
        <dbReference type="SAM" id="SignalP"/>
    </source>
</evidence>
<organism evidence="2 3">
    <name type="scientific">Cercospora kikuchii</name>
    <dbReference type="NCBI Taxonomy" id="84275"/>
    <lineage>
        <taxon>Eukaryota</taxon>
        <taxon>Fungi</taxon>
        <taxon>Dikarya</taxon>
        <taxon>Ascomycota</taxon>
        <taxon>Pezizomycotina</taxon>
        <taxon>Dothideomycetes</taxon>
        <taxon>Dothideomycetidae</taxon>
        <taxon>Mycosphaerellales</taxon>
        <taxon>Mycosphaerellaceae</taxon>
        <taxon>Cercospora</taxon>
    </lineage>
</organism>
<dbReference type="Proteomes" id="UP000825890">
    <property type="component" value="Unassembled WGS sequence"/>
</dbReference>
<feature type="signal peptide" evidence="1">
    <location>
        <begin position="1"/>
        <end position="17"/>
    </location>
</feature>
<protein>
    <submittedName>
        <fullName evidence="2">Uncharacterized protein</fullName>
    </submittedName>
</protein>
<dbReference type="EMBL" id="BOLY01000001">
    <property type="protein sequence ID" value="GIZ36598.1"/>
    <property type="molecule type" value="Genomic_DNA"/>
</dbReference>